<sequence>MRIALLFSTAVIVIYCAVTDGILMRARALGASNEQTISANHRAKEQWRDYESNVEKSIFKNHSERAIGRIFVKNDAILNERKDKQFSKDMASLARAKRQVLNRATYPNSTWMDGVFYAFNTSGQFFTDDPILSCQTAPTLHSTTSK</sequence>
<reference evidence="1" key="1">
    <citation type="submission" date="2012-09" db="EMBL/GenBank/DDBJ databases">
        <authorList>
            <person name="Martin A.A."/>
        </authorList>
    </citation>
    <scope>NUCLEOTIDE SEQUENCE</scope>
</reference>
<organism evidence="1 2">
    <name type="scientific">Angiostrongylus cantonensis</name>
    <name type="common">Rat lungworm</name>
    <dbReference type="NCBI Taxonomy" id="6313"/>
    <lineage>
        <taxon>Eukaryota</taxon>
        <taxon>Metazoa</taxon>
        <taxon>Ecdysozoa</taxon>
        <taxon>Nematoda</taxon>
        <taxon>Chromadorea</taxon>
        <taxon>Rhabditida</taxon>
        <taxon>Rhabditina</taxon>
        <taxon>Rhabditomorpha</taxon>
        <taxon>Strongyloidea</taxon>
        <taxon>Metastrongylidae</taxon>
        <taxon>Angiostrongylus</taxon>
    </lineage>
</organism>
<keyword evidence="1" id="KW-1185">Reference proteome</keyword>
<reference evidence="2" key="2">
    <citation type="submission" date="2017-02" db="UniProtKB">
        <authorList>
            <consortium name="WormBaseParasite"/>
        </authorList>
    </citation>
    <scope>IDENTIFICATION</scope>
</reference>
<evidence type="ECO:0000313" key="1">
    <source>
        <dbReference type="Proteomes" id="UP000035642"/>
    </source>
</evidence>
<protein>
    <submittedName>
        <fullName evidence="2">Inhibitor_I29 domain-containing protein</fullName>
    </submittedName>
</protein>
<dbReference type="WBParaSite" id="ACAC_0001202401-mRNA-1">
    <property type="protein sequence ID" value="ACAC_0001202401-mRNA-1"/>
    <property type="gene ID" value="ACAC_0001202401"/>
</dbReference>
<dbReference type="Proteomes" id="UP000035642">
    <property type="component" value="Unassembled WGS sequence"/>
</dbReference>
<evidence type="ECO:0000313" key="2">
    <source>
        <dbReference type="WBParaSite" id="ACAC_0001202401-mRNA-1"/>
    </source>
</evidence>
<name>A0A0K0DKI6_ANGCA</name>
<proteinExistence type="predicted"/>
<accession>A0A0K0DKI6</accession>
<dbReference type="AlphaFoldDB" id="A0A0K0DKI6"/>